<proteinExistence type="predicted"/>
<dbReference type="AlphaFoldDB" id="A0A813TYV4"/>
<protein>
    <submittedName>
        <fullName evidence="1">Uncharacterized protein</fullName>
    </submittedName>
</protein>
<keyword evidence="2" id="KW-1185">Reference proteome</keyword>
<name>A0A813TYV4_9BILA</name>
<organism evidence="1 2">
    <name type="scientific">Brachionus calyciflorus</name>
    <dbReference type="NCBI Taxonomy" id="104777"/>
    <lineage>
        <taxon>Eukaryota</taxon>
        <taxon>Metazoa</taxon>
        <taxon>Spiralia</taxon>
        <taxon>Gnathifera</taxon>
        <taxon>Rotifera</taxon>
        <taxon>Eurotatoria</taxon>
        <taxon>Monogononta</taxon>
        <taxon>Pseudotrocha</taxon>
        <taxon>Ploima</taxon>
        <taxon>Brachionidae</taxon>
        <taxon>Brachionus</taxon>
    </lineage>
</organism>
<evidence type="ECO:0000313" key="1">
    <source>
        <dbReference type="EMBL" id="CAF0815198.1"/>
    </source>
</evidence>
<dbReference type="OrthoDB" id="6496131at2759"/>
<gene>
    <name evidence="1" type="ORF">OXX778_LOCUS7176</name>
</gene>
<evidence type="ECO:0000313" key="2">
    <source>
        <dbReference type="Proteomes" id="UP000663879"/>
    </source>
</evidence>
<sequence>MVEQKIPFNQQEQTSYGNYSITDRIKDSFQNYYNRISNMPWSERLSETLFWLGVASTAWNLLVFCCNCTLTRFILSVIISTIKRLILFLCSLFKSSPSTRLNKNVVTPMFYMGDNVHGWLSVFERRNTGASEYEKRGLILELMSPDVMEKLDNFLLNELPDSSYLAIRKSLIRLFSKHESTHDPIMSLVNRSQTNEENLFQYIGALKKLAREAFEHDMVSKEDIIKDQFIRGIKDERIKDKLCNKFGQPLNEIMELASEWESKKTWFILGKRTQ</sequence>
<dbReference type="EMBL" id="CAJNOC010000901">
    <property type="protein sequence ID" value="CAF0815198.1"/>
    <property type="molecule type" value="Genomic_DNA"/>
</dbReference>
<reference evidence="1" key="1">
    <citation type="submission" date="2021-02" db="EMBL/GenBank/DDBJ databases">
        <authorList>
            <person name="Nowell W R."/>
        </authorList>
    </citation>
    <scope>NUCLEOTIDE SEQUENCE</scope>
    <source>
        <strain evidence="1">Ploen Becks lab</strain>
    </source>
</reference>
<comment type="caution">
    <text evidence="1">The sequence shown here is derived from an EMBL/GenBank/DDBJ whole genome shotgun (WGS) entry which is preliminary data.</text>
</comment>
<accession>A0A813TYV4</accession>
<dbReference type="Proteomes" id="UP000663879">
    <property type="component" value="Unassembled WGS sequence"/>
</dbReference>